<accession>A0A085GHF7</accession>
<dbReference type="InterPro" id="IPR014056">
    <property type="entry name" value="TypeIITA-like_toxin_pred"/>
</dbReference>
<dbReference type="PANTHER" id="PTHR41791">
    <property type="entry name" value="SSL7039 PROTEIN"/>
    <property type="match status" value="1"/>
</dbReference>
<dbReference type="InterPro" id="IPR009241">
    <property type="entry name" value="HigB-like"/>
</dbReference>
<dbReference type="AlphaFoldDB" id="A0A085GHF7"/>
<proteinExistence type="predicted"/>
<dbReference type="PANTHER" id="PTHR41791:SF1">
    <property type="entry name" value="SSL7039 PROTEIN"/>
    <property type="match status" value="1"/>
</dbReference>
<evidence type="ECO:0000313" key="1">
    <source>
        <dbReference type="EMBL" id="KFC83152.1"/>
    </source>
</evidence>
<dbReference type="PIRSF" id="PIRSF028744">
    <property type="entry name" value="Addict_mod_HI1419"/>
    <property type="match status" value="1"/>
</dbReference>
<dbReference type="eggNOG" id="COG3657">
    <property type="taxonomic scope" value="Bacteria"/>
</dbReference>
<reference evidence="1 2" key="1">
    <citation type="submission" date="2014-05" db="EMBL/GenBank/DDBJ databases">
        <title>ATOL: Assembling a taxonomically balanced genome-scale reconstruction of the evolutionary history of the Enterobacteriaceae.</title>
        <authorList>
            <person name="Plunkett G.III."/>
            <person name="Neeno-Eckwall E.C."/>
            <person name="Glasner J.D."/>
            <person name="Perna N.T."/>
        </authorList>
    </citation>
    <scope>NUCLEOTIDE SEQUENCE [LARGE SCALE GENOMIC DNA]</scope>
    <source>
        <strain evidence="1 2">ATCC 33320</strain>
    </source>
</reference>
<gene>
    <name evidence="1" type="ORF">GBAG_0958</name>
</gene>
<comment type="caution">
    <text evidence="1">The sequence shown here is derived from an EMBL/GenBank/DDBJ whole genome shotgun (WGS) entry which is preliminary data.</text>
</comment>
<evidence type="ECO:0000313" key="2">
    <source>
        <dbReference type="Proteomes" id="UP000028653"/>
    </source>
</evidence>
<dbReference type="EMBL" id="JMPI01000021">
    <property type="protein sequence ID" value="KFC83152.1"/>
    <property type="molecule type" value="Genomic_DNA"/>
</dbReference>
<evidence type="ECO:0008006" key="3">
    <source>
        <dbReference type="Google" id="ProtNLM"/>
    </source>
</evidence>
<dbReference type="NCBIfam" id="TIGR02683">
    <property type="entry name" value="upstrm_HI1419"/>
    <property type="match status" value="1"/>
</dbReference>
<dbReference type="Proteomes" id="UP000028653">
    <property type="component" value="Unassembled WGS sequence"/>
</dbReference>
<organism evidence="1 2">
    <name type="scientific">Buttiauxella agrestis ATCC 33320</name>
    <dbReference type="NCBI Taxonomy" id="1006004"/>
    <lineage>
        <taxon>Bacteria</taxon>
        <taxon>Pseudomonadati</taxon>
        <taxon>Pseudomonadota</taxon>
        <taxon>Gammaproteobacteria</taxon>
        <taxon>Enterobacterales</taxon>
        <taxon>Enterobacteriaceae</taxon>
        <taxon>Buttiauxella</taxon>
    </lineage>
</organism>
<sequence length="109" mass="12985">MNIIKYFKLQNGKTPFNEWLRALKDARAKFKIVRRIDQLALNNPGDHRPCRQGVWEMRIDEGPGYRIYYAHEGKDTYLLLLGGDKRRQQADIDQAVVWWQEHLESENEI</sequence>
<keyword evidence="2" id="KW-1185">Reference proteome</keyword>
<name>A0A085GHF7_9ENTR</name>
<protein>
    <recommendedName>
        <fullName evidence="3">Addiction module killer protein</fullName>
    </recommendedName>
</protein>
<dbReference type="Pfam" id="PF05973">
    <property type="entry name" value="Gp49"/>
    <property type="match status" value="1"/>
</dbReference>
<dbReference type="STRING" id="1006004.GBAG_0958"/>
<dbReference type="OrthoDB" id="9800258at2"/>
<dbReference type="RefSeq" id="WP_034493863.1">
    <property type="nucleotide sequence ID" value="NZ_JMPI01000021.1"/>
</dbReference>